<gene>
    <name evidence="6" type="ORF">PVAG01_03168</name>
</gene>
<organism evidence="6 7">
    <name type="scientific">Phlyctema vagabunda</name>
    <dbReference type="NCBI Taxonomy" id="108571"/>
    <lineage>
        <taxon>Eukaryota</taxon>
        <taxon>Fungi</taxon>
        <taxon>Dikarya</taxon>
        <taxon>Ascomycota</taxon>
        <taxon>Pezizomycotina</taxon>
        <taxon>Leotiomycetes</taxon>
        <taxon>Helotiales</taxon>
        <taxon>Dermateaceae</taxon>
        <taxon>Phlyctema</taxon>
    </lineage>
</organism>
<keyword evidence="3" id="KW-0862">Zinc</keyword>
<reference evidence="6 7" key="1">
    <citation type="submission" date="2024-06" db="EMBL/GenBank/DDBJ databases">
        <title>Complete genome of Phlyctema vagabunda strain 19-DSS-EL-015.</title>
        <authorList>
            <person name="Fiorenzani C."/>
        </authorList>
    </citation>
    <scope>NUCLEOTIDE SEQUENCE [LARGE SCALE GENOMIC DNA]</scope>
    <source>
        <strain evidence="6 7">19-DSS-EL-015</strain>
    </source>
</reference>
<dbReference type="PANTHER" id="PTHR33337">
    <property type="entry name" value="GFA DOMAIN-CONTAINING PROTEIN"/>
    <property type="match status" value="1"/>
</dbReference>
<evidence type="ECO:0000256" key="3">
    <source>
        <dbReference type="ARBA" id="ARBA00022833"/>
    </source>
</evidence>
<evidence type="ECO:0000256" key="2">
    <source>
        <dbReference type="ARBA" id="ARBA00022723"/>
    </source>
</evidence>
<proteinExistence type="inferred from homology"/>
<keyword evidence="7" id="KW-1185">Reference proteome</keyword>
<evidence type="ECO:0000313" key="6">
    <source>
        <dbReference type="EMBL" id="KAL3426377.1"/>
    </source>
</evidence>
<dbReference type="Gene3D" id="3.90.1590.10">
    <property type="entry name" value="glutathione-dependent formaldehyde- activating enzyme (gfa)"/>
    <property type="match status" value="2"/>
</dbReference>
<dbReference type="EMBL" id="JBFCZG010000002">
    <property type="protein sequence ID" value="KAL3426377.1"/>
    <property type="molecule type" value="Genomic_DNA"/>
</dbReference>
<evidence type="ECO:0000256" key="4">
    <source>
        <dbReference type="ARBA" id="ARBA00023239"/>
    </source>
</evidence>
<dbReference type="InterPro" id="IPR011057">
    <property type="entry name" value="Mss4-like_sf"/>
</dbReference>
<evidence type="ECO:0000256" key="1">
    <source>
        <dbReference type="ARBA" id="ARBA00005495"/>
    </source>
</evidence>
<feature type="domain" description="CENP-V/GFA" evidence="5">
    <location>
        <begin position="233"/>
        <end position="347"/>
    </location>
</feature>
<sequence>MADSTTTIHARCQCNTFHLSLTYPTSSLPHARSLCLCSSCRHLSGTSAGGSYIPLPGALQETPPATSALTAYQTSERITRYFCSTCGAQSLAFIHPIKRWSVATGLLDRTEGIVEWRGTKYLSGTVDGGVSEWFPGEQVGADGSGRSQLQMQRYLEQDTPGQEMHAGHEWKEMQDIKKGEDILKASCHCRGVQFHITRPTPESRKAHALFSDMIVPFHNKDLSPENPQHEPWFLRNANGDSVREGDDVSKARYMAGLCTCVSCRRSLGCEFQSWAFVPRVNIVYGSMATLKRYESSPDVVRSFCGTCGATVFWESLGPSRYDVVDVSTGLLDPEQGARVEDWLDWWTGRVSFREDAVSTSLVEAVEEGLKSWGKERKEKRISE</sequence>
<dbReference type="SUPFAM" id="SSF51316">
    <property type="entry name" value="Mss4-like"/>
    <property type="match status" value="2"/>
</dbReference>
<keyword evidence="4" id="KW-0456">Lyase</keyword>
<feature type="domain" description="CENP-V/GFA" evidence="5">
    <location>
        <begin position="8"/>
        <end position="117"/>
    </location>
</feature>
<evidence type="ECO:0000313" key="7">
    <source>
        <dbReference type="Proteomes" id="UP001629113"/>
    </source>
</evidence>
<protein>
    <submittedName>
        <fullName evidence="6">Glutathione-dependent formaldehyde-activating enzyme</fullName>
    </submittedName>
</protein>
<name>A0ABR4PSR6_9HELO</name>
<evidence type="ECO:0000259" key="5">
    <source>
        <dbReference type="PROSITE" id="PS51891"/>
    </source>
</evidence>
<dbReference type="PANTHER" id="PTHR33337:SF31">
    <property type="entry name" value="DUF636 DOMAIN PROTEIN (AFU_ORTHOLOGUE AFUA_2G12650)"/>
    <property type="match status" value="1"/>
</dbReference>
<dbReference type="Proteomes" id="UP001629113">
    <property type="component" value="Unassembled WGS sequence"/>
</dbReference>
<keyword evidence="2" id="KW-0479">Metal-binding</keyword>
<dbReference type="PROSITE" id="PS51891">
    <property type="entry name" value="CENP_V_GFA"/>
    <property type="match status" value="2"/>
</dbReference>
<comment type="similarity">
    <text evidence="1">Belongs to the Gfa family.</text>
</comment>
<dbReference type="InterPro" id="IPR006913">
    <property type="entry name" value="CENP-V/GFA"/>
</dbReference>
<comment type="caution">
    <text evidence="6">The sequence shown here is derived from an EMBL/GenBank/DDBJ whole genome shotgun (WGS) entry which is preliminary data.</text>
</comment>
<accession>A0ABR4PSR6</accession>
<dbReference type="Pfam" id="PF04828">
    <property type="entry name" value="GFA"/>
    <property type="match status" value="2"/>
</dbReference>